<evidence type="ECO:0000313" key="3">
    <source>
        <dbReference type="EMBL" id="MBB3986646.1"/>
    </source>
</evidence>
<evidence type="ECO:0000256" key="1">
    <source>
        <dbReference type="ARBA" id="ARBA00009387"/>
    </source>
</evidence>
<name>A0A7W6DP20_9RHOB</name>
<dbReference type="Pfam" id="PF01464">
    <property type="entry name" value="SLT"/>
    <property type="match status" value="1"/>
</dbReference>
<dbReference type="RefSeq" id="WP_246429376.1">
    <property type="nucleotide sequence ID" value="NZ_BAABBZ010000006.1"/>
</dbReference>
<dbReference type="Proteomes" id="UP000541426">
    <property type="component" value="Unassembled WGS sequence"/>
</dbReference>
<dbReference type="CDD" id="cd00254">
    <property type="entry name" value="LT-like"/>
    <property type="match status" value="1"/>
</dbReference>
<organism evidence="3 4">
    <name type="scientific">Sagittula marina</name>
    <dbReference type="NCBI Taxonomy" id="943940"/>
    <lineage>
        <taxon>Bacteria</taxon>
        <taxon>Pseudomonadati</taxon>
        <taxon>Pseudomonadota</taxon>
        <taxon>Alphaproteobacteria</taxon>
        <taxon>Rhodobacterales</taxon>
        <taxon>Roseobacteraceae</taxon>
        <taxon>Sagittula</taxon>
    </lineage>
</organism>
<sequence length="407" mass="45147">MWADADSWGSSNYECGQYDKSQWNIRSLKGFQGCTLAAQMDQKKARSRRTSDRLSFIVRRGLGIRGCEALALQGTGPCAVFRHSSARLCQPCDQGRLEFYDNCRQVPGVMLRVAALITLIGTLSAVSTADANPLPMQAELNAPEVISDQAVSVSLRPVTRRFTVPEARWDEKPGRKSWTMASLKALRSHAHNLPDIVPADIENYCPAYTTASREQREAFWVGLISSVAWHESTHRPTAVGGGGLWYGLTQILPGTARGYGCKARSGNALKDPEDNLSCALRIMAVTVERDQVVSSNMRGVAADWGPFHSRRKRQDIMNWTKSQSYCQGLGKSLRPVARDEGLMVRFEQEKRNAQMAEFADIRPLVRPVAVLARAYAERLLPQTLGPQIEKFQEAYDAIPVISTQSES</sequence>
<keyword evidence="4" id="KW-1185">Reference proteome</keyword>
<feature type="domain" description="Transglycosylase SLT" evidence="2">
    <location>
        <begin position="213"/>
        <end position="287"/>
    </location>
</feature>
<evidence type="ECO:0000313" key="4">
    <source>
        <dbReference type="Proteomes" id="UP000541426"/>
    </source>
</evidence>
<reference evidence="3 4" key="1">
    <citation type="submission" date="2020-08" db="EMBL/GenBank/DDBJ databases">
        <title>Genomic Encyclopedia of Type Strains, Phase IV (KMG-IV): sequencing the most valuable type-strain genomes for metagenomic binning, comparative biology and taxonomic classification.</title>
        <authorList>
            <person name="Goeker M."/>
        </authorList>
    </citation>
    <scope>NUCLEOTIDE SEQUENCE [LARGE SCALE GENOMIC DNA]</scope>
    <source>
        <strain evidence="3 4">DSM 102235</strain>
    </source>
</reference>
<dbReference type="InterPro" id="IPR008258">
    <property type="entry name" value="Transglycosylase_SLT_dom_1"/>
</dbReference>
<gene>
    <name evidence="3" type="ORF">GGQ68_002989</name>
</gene>
<dbReference type="EMBL" id="JACIEJ010000007">
    <property type="protein sequence ID" value="MBB3986646.1"/>
    <property type="molecule type" value="Genomic_DNA"/>
</dbReference>
<dbReference type="SUPFAM" id="SSF53955">
    <property type="entry name" value="Lysozyme-like"/>
    <property type="match status" value="1"/>
</dbReference>
<comment type="caution">
    <text evidence="3">The sequence shown here is derived from an EMBL/GenBank/DDBJ whole genome shotgun (WGS) entry which is preliminary data.</text>
</comment>
<protein>
    <recommendedName>
        <fullName evidence="2">Transglycosylase SLT domain-containing protein</fullName>
    </recommendedName>
</protein>
<proteinExistence type="inferred from homology"/>
<accession>A0A7W6DP20</accession>
<dbReference type="AlphaFoldDB" id="A0A7W6DP20"/>
<dbReference type="Gene3D" id="1.10.530.10">
    <property type="match status" value="1"/>
</dbReference>
<comment type="similarity">
    <text evidence="1">Belongs to the virb1 family.</text>
</comment>
<evidence type="ECO:0000259" key="2">
    <source>
        <dbReference type="Pfam" id="PF01464"/>
    </source>
</evidence>
<dbReference type="InterPro" id="IPR023346">
    <property type="entry name" value="Lysozyme-like_dom_sf"/>
</dbReference>